<dbReference type="InterPro" id="IPR001001">
    <property type="entry name" value="DNA_polIII_beta"/>
</dbReference>
<dbReference type="Proteomes" id="UP000064029">
    <property type="component" value="Unassembled WGS sequence"/>
</dbReference>
<organism evidence="13 14">
    <name type="scientific">Burkholderia ubonensis</name>
    <dbReference type="NCBI Taxonomy" id="101571"/>
    <lineage>
        <taxon>Bacteria</taxon>
        <taxon>Pseudomonadati</taxon>
        <taxon>Pseudomonadota</taxon>
        <taxon>Betaproteobacteria</taxon>
        <taxon>Burkholderiales</taxon>
        <taxon>Burkholderiaceae</taxon>
        <taxon>Burkholderia</taxon>
        <taxon>Burkholderia cepacia complex</taxon>
    </lineage>
</organism>
<dbReference type="PANTHER" id="PTHR30478:SF0">
    <property type="entry name" value="BETA SLIDING CLAMP"/>
    <property type="match status" value="1"/>
</dbReference>
<dbReference type="AlphaFoldDB" id="A0A103RZQ6"/>
<dbReference type="Gene3D" id="3.10.150.10">
    <property type="entry name" value="DNA Polymerase III, subunit A, domain 2"/>
    <property type="match status" value="1"/>
</dbReference>
<evidence type="ECO:0000256" key="3">
    <source>
        <dbReference type="ARBA" id="ARBA00021035"/>
    </source>
</evidence>
<evidence type="ECO:0000313" key="14">
    <source>
        <dbReference type="Proteomes" id="UP000064029"/>
    </source>
</evidence>
<dbReference type="GO" id="GO:0003677">
    <property type="term" value="F:DNA binding"/>
    <property type="evidence" value="ECO:0007669"/>
    <property type="project" value="UniProtKB-KW"/>
</dbReference>
<dbReference type="SUPFAM" id="SSF55979">
    <property type="entry name" value="DNA clamp"/>
    <property type="match status" value="1"/>
</dbReference>
<dbReference type="InterPro" id="IPR046938">
    <property type="entry name" value="DNA_clamp_sf"/>
</dbReference>
<sequence>MIVHVTGAALKAALLHAAKNDIRFYLTGICIEAHEKETRVIATDGHRAAVIRVSAENVDVTPRTRFIIPRATVETMKISKAALKHPIVIEGPNESGEYRATGGFGVAIFQAVEGVFPDYRRVIPATTSGTLAQFNPGYLADMAKAAELLGHKFSYVEHNGDQPARVTIPKYPDFVGVVMPIRADQADIPDTAWART</sequence>
<evidence type="ECO:0000256" key="1">
    <source>
        <dbReference type="ARBA" id="ARBA00004496"/>
    </source>
</evidence>
<dbReference type="OrthoDB" id="9028690at2"/>
<dbReference type="Pfam" id="PF02767">
    <property type="entry name" value="DNA_pol3_beta_2"/>
    <property type="match status" value="1"/>
</dbReference>
<reference evidence="13 14" key="1">
    <citation type="submission" date="2015-11" db="EMBL/GenBank/DDBJ databases">
        <title>Expanding the genomic diversity of Burkholderia species for the development of highly accurate diagnostics.</title>
        <authorList>
            <person name="Sahl J."/>
            <person name="Keim P."/>
            <person name="Wagner D."/>
        </authorList>
    </citation>
    <scope>NUCLEOTIDE SEQUENCE [LARGE SCALE GENOMIC DNA]</scope>
    <source>
        <strain evidence="13 14">MSMB2036</strain>
    </source>
</reference>
<evidence type="ECO:0000256" key="4">
    <source>
        <dbReference type="ARBA" id="ARBA00022490"/>
    </source>
</evidence>
<comment type="caution">
    <text evidence="13">The sequence shown here is derived from an EMBL/GenBank/DDBJ whole genome shotgun (WGS) entry which is preliminary data.</text>
</comment>
<evidence type="ECO:0000256" key="5">
    <source>
        <dbReference type="ARBA" id="ARBA00022679"/>
    </source>
</evidence>
<dbReference type="GO" id="GO:0006271">
    <property type="term" value="P:DNA strand elongation involved in DNA replication"/>
    <property type="evidence" value="ECO:0007669"/>
    <property type="project" value="TreeGrafter"/>
</dbReference>
<evidence type="ECO:0000256" key="2">
    <source>
        <dbReference type="ARBA" id="ARBA00010752"/>
    </source>
</evidence>
<dbReference type="EMBL" id="LOXM01000005">
    <property type="protein sequence ID" value="KVG76912.1"/>
    <property type="molecule type" value="Genomic_DNA"/>
</dbReference>
<name>A0A103RZQ6_9BURK</name>
<evidence type="ECO:0000256" key="7">
    <source>
        <dbReference type="ARBA" id="ARBA00022705"/>
    </source>
</evidence>
<evidence type="ECO:0000259" key="12">
    <source>
        <dbReference type="Pfam" id="PF02767"/>
    </source>
</evidence>
<evidence type="ECO:0000256" key="8">
    <source>
        <dbReference type="ARBA" id="ARBA00022932"/>
    </source>
</evidence>
<evidence type="ECO:0000256" key="11">
    <source>
        <dbReference type="ARBA" id="ARBA00033276"/>
    </source>
</evidence>
<dbReference type="PANTHER" id="PTHR30478">
    <property type="entry name" value="DNA POLYMERASE III SUBUNIT BETA"/>
    <property type="match status" value="1"/>
</dbReference>
<keyword evidence="9" id="KW-0238">DNA-binding</keyword>
<keyword evidence="6" id="KW-0548">Nucleotidyltransferase</keyword>
<evidence type="ECO:0000256" key="9">
    <source>
        <dbReference type="ARBA" id="ARBA00023125"/>
    </source>
</evidence>
<dbReference type="GO" id="GO:0003887">
    <property type="term" value="F:DNA-directed DNA polymerase activity"/>
    <property type="evidence" value="ECO:0007669"/>
    <property type="project" value="UniProtKB-KW"/>
</dbReference>
<dbReference type="GO" id="GO:0009360">
    <property type="term" value="C:DNA polymerase III complex"/>
    <property type="evidence" value="ECO:0007669"/>
    <property type="project" value="InterPro"/>
</dbReference>
<accession>A0A103RZQ6</accession>
<keyword evidence="7" id="KW-0235">DNA replication</keyword>
<keyword evidence="5" id="KW-0808">Transferase</keyword>
<feature type="domain" description="DNA polymerase III beta sliding clamp central" evidence="12">
    <location>
        <begin position="15"/>
        <end position="81"/>
    </location>
</feature>
<proteinExistence type="inferred from homology"/>
<keyword evidence="8" id="KW-0239">DNA-directed DNA polymerase</keyword>
<dbReference type="InterPro" id="IPR022637">
    <property type="entry name" value="DNA_polIII_beta_cen"/>
</dbReference>
<evidence type="ECO:0000256" key="6">
    <source>
        <dbReference type="ARBA" id="ARBA00022695"/>
    </source>
</evidence>
<keyword evidence="4" id="KW-0963">Cytoplasm</keyword>
<comment type="subcellular location">
    <subcellularLocation>
        <location evidence="1">Cytoplasm</location>
    </subcellularLocation>
</comment>
<dbReference type="RefSeq" id="WP_059748694.1">
    <property type="nucleotide sequence ID" value="NZ_CP013416.1"/>
</dbReference>
<dbReference type="GO" id="GO:0005737">
    <property type="term" value="C:cytoplasm"/>
    <property type="evidence" value="ECO:0007669"/>
    <property type="project" value="UniProtKB-SubCell"/>
</dbReference>
<dbReference type="GO" id="GO:0008408">
    <property type="term" value="F:3'-5' exonuclease activity"/>
    <property type="evidence" value="ECO:0007669"/>
    <property type="project" value="InterPro"/>
</dbReference>
<gene>
    <name evidence="13" type="ORF">WJ33_11995</name>
</gene>
<protein>
    <recommendedName>
        <fullName evidence="3">Beta sliding clamp</fullName>
    </recommendedName>
    <alternativeName>
        <fullName evidence="11">Beta-clamp processivity factor</fullName>
    </alternativeName>
    <alternativeName>
        <fullName evidence="10">DNA polymerase III beta sliding clamp subunit</fullName>
    </alternativeName>
</protein>
<comment type="similarity">
    <text evidence="2">Belongs to the beta sliding clamp family.</text>
</comment>
<evidence type="ECO:0000256" key="10">
    <source>
        <dbReference type="ARBA" id="ARBA00030988"/>
    </source>
</evidence>
<evidence type="ECO:0000313" key="13">
    <source>
        <dbReference type="EMBL" id="KVG76912.1"/>
    </source>
</evidence>